<feature type="signal peptide" evidence="1">
    <location>
        <begin position="1"/>
        <end position="23"/>
    </location>
</feature>
<dbReference type="EMBL" id="CP049331">
    <property type="protein sequence ID" value="QIH41421.1"/>
    <property type="molecule type" value="Genomic_DNA"/>
</dbReference>
<reference evidence="2 3" key="1">
    <citation type="submission" date="2020-02" db="EMBL/GenBank/DDBJ databases">
        <title>A complete genome of a marine bacterium Vibrio sp. ZWAL4003 isolated from the mangrove sediment with the ability to degrade polysaccharides.</title>
        <authorList>
            <person name="Wu J."/>
            <person name="Qu W."/>
            <person name="Zeng R."/>
        </authorList>
    </citation>
    <scope>NUCLEOTIDE SEQUENCE [LARGE SCALE GENOMIC DNA]</scope>
    <source>
        <strain evidence="2 3">ZWAL4003</strain>
    </source>
</reference>
<evidence type="ECO:0008006" key="4">
    <source>
        <dbReference type="Google" id="ProtNLM"/>
    </source>
</evidence>
<gene>
    <name evidence="2" type="ORF">G5S32_05165</name>
</gene>
<keyword evidence="3" id="KW-1185">Reference proteome</keyword>
<evidence type="ECO:0000313" key="3">
    <source>
        <dbReference type="Proteomes" id="UP000503003"/>
    </source>
</evidence>
<evidence type="ECO:0000256" key="1">
    <source>
        <dbReference type="SAM" id="SignalP"/>
    </source>
</evidence>
<evidence type="ECO:0000313" key="2">
    <source>
        <dbReference type="EMBL" id="QIH41421.1"/>
    </source>
</evidence>
<name>A0A6G7CGZ8_9VIBR</name>
<dbReference type="PROSITE" id="PS51257">
    <property type="entry name" value="PROKAR_LIPOPROTEIN"/>
    <property type="match status" value="1"/>
</dbReference>
<accession>A0A6G7CGZ8</accession>
<dbReference type="KEGG" id="vzi:G5S32_05165"/>
<sequence length="208" mass="23994">MKKIKQNSIIASLLLLLSGCVNTNMKESYNQLGMPGYITKNVSQFNGETEISLEPAYLNDASSLFRLGLHWNTKLPKDKYLLVAEWAEAKNFEPSAPLGLNIDGDIVYLKPVDEKEYGVINKETRTLSSTVARSTFSYNRTLKQFWISRNELWQLIKAQKVIVRVELLHTYWEERLEPPQTAMSVYNEYPYAWAKAGFEKFLTEQKVN</sequence>
<organism evidence="2 3">
    <name type="scientific">Vibrio ziniensis</name>
    <dbReference type="NCBI Taxonomy" id="2711221"/>
    <lineage>
        <taxon>Bacteria</taxon>
        <taxon>Pseudomonadati</taxon>
        <taxon>Pseudomonadota</taxon>
        <taxon>Gammaproteobacteria</taxon>
        <taxon>Vibrionales</taxon>
        <taxon>Vibrionaceae</taxon>
        <taxon>Vibrio</taxon>
    </lineage>
</organism>
<dbReference type="RefSeq" id="WP_165311008.1">
    <property type="nucleotide sequence ID" value="NZ_CP049331.1"/>
</dbReference>
<keyword evidence="1" id="KW-0732">Signal</keyword>
<dbReference type="Proteomes" id="UP000503003">
    <property type="component" value="Chromosome 1"/>
</dbReference>
<feature type="chain" id="PRO_5026347317" description="Lipoprotein" evidence="1">
    <location>
        <begin position="24"/>
        <end position="208"/>
    </location>
</feature>
<protein>
    <recommendedName>
        <fullName evidence="4">Lipoprotein</fullName>
    </recommendedName>
</protein>
<dbReference type="AlphaFoldDB" id="A0A6G7CGZ8"/>
<proteinExistence type="predicted"/>